<dbReference type="EMBL" id="CP012672">
    <property type="protein sequence ID" value="AUX36984.1"/>
    <property type="molecule type" value="Genomic_DNA"/>
</dbReference>
<keyword evidence="1" id="KW-0732">Signal</keyword>
<evidence type="ECO:0000313" key="3">
    <source>
        <dbReference type="Proteomes" id="UP000295497"/>
    </source>
</evidence>
<accession>A0A4P2R1X3</accession>
<organism evidence="2 3">
    <name type="scientific">Sorangium cellulosum</name>
    <name type="common">Polyangium cellulosum</name>
    <dbReference type="NCBI Taxonomy" id="56"/>
    <lineage>
        <taxon>Bacteria</taxon>
        <taxon>Pseudomonadati</taxon>
        <taxon>Myxococcota</taxon>
        <taxon>Polyangia</taxon>
        <taxon>Polyangiales</taxon>
        <taxon>Polyangiaceae</taxon>
        <taxon>Sorangium</taxon>
    </lineage>
</organism>
<feature type="chain" id="PRO_5020484152" description="Secreted protein" evidence="1">
    <location>
        <begin position="24"/>
        <end position="327"/>
    </location>
</feature>
<dbReference type="RefSeq" id="WP_129579708.1">
    <property type="nucleotide sequence ID" value="NZ_CP012672.1"/>
</dbReference>
<gene>
    <name evidence="2" type="ORF">SOCE836_092030</name>
</gene>
<proteinExistence type="predicted"/>
<dbReference type="AlphaFoldDB" id="A0A4P2R1X3"/>
<evidence type="ECO:0008006" key="4">
    <source>
        <dbReference type="Google" id="ProtNLM"/>
    </source>
</evidence>
<sequence length="327" mass="35945">MMTPKRMASLGCLLGALGAAACAPSGKLEVYIDTDMGIPNNVDTVSLMVSVSGSVKYYNSFSVSSANDLYPRLVIPGSIVFDAPEPDPLAPVTVEVTAWSGGEDGDIIGYNKRVVTVPEHESSTTFVPLEFLCATKVFERKDKHFKFGRSACSDEETDRTCAFSTCVPVDIVSEIADYDAAKSALDCFDVHKCFDSSHTPTDRIDIPAEGEPCVFELRGDSLLRESLLGKRFSDINVAIQMKDNESGGRWGMCDEQGRNCRVVPIIPDFIHKEIKGREITDSVTLPDDFCVELRKYKDDVLGVLFAHATPECPHRTQQRPLCRSQLD</sequence>
<dbReference type="Proteomes" id="UP000295497">
    <property type="component" value="Chromosome"/>
</dbReference>
<feature type="signal peptide" evidence="1">
    <location>
        <begin position="1"/>
        <end position="23"/>
    </location>
</feature>
<name>A0A4P2R1X3_SORCE</name>
<protein>
    <recommendedName>
        <fullName evidence="4">Secreted protein</fullName>
    </recommendedName>
</protein>
<evidence type="ECO:0000313" key="2">
    <source>
        <dbReference type="EMBL" id="AUX36984.1"/>
    </source>
</evidence>
<reference evidence="2 3" key="1">
    <citation type="submission" date="2015-09" db="EMBL/GenBank/DDBJ databases">
        <title>Sorangium comparison.</title>
        <authorList>
            <person name="Zaburannyi N."/>
            <person name="Bunk B."/>
            <person name="Overmann J."/>
            <person name="Mueller R."/>
        </authorList>
    </citation>
    <scope>NUCLEOTIDE SEQUENCE [LARGE SCALE GENOMIC DNA]</scope>
    <source>
        <strain evidence="2 3">So ce836</strain>
    </source>
</reference>
<evidence type="ECO:0000256" key="1">
    <source>
        <dbReference type="SAM" id="SignalP"/>
    </source>
</evidence>
<dbReference type="PROSITE" id="PS51257">
    <property type="entry name" value="PROKAR_LIPOPROTEIN"/>
    <property type="match status" value="1"/>
</dbReference>